<dbReference type="Proteomes" id="UP000244174">
    <property type="component" value="Unassembled WGS sequence"/>
</dbReference>
<evidence type="ECO:0000313" key="3">
    <source>
        <dbReference type="Proteomes" id="UP000244174"/>
    </source>
</evidence>
<gene>
    <name evidence="2" type="ORF">C8P64_3156</name>
</gene>
<dbReference type="AlphaFoldDB" id="A0A2T6ACW2"/>
<keyword evidence="1" id="KW-1133">Transmembrane helix</keyword>
<sequence>MKINWGTGLVIGMLAFISFIMYFVVTMMSSKEFDHDLVVEDYYKAELHYQQDIDAERNALGMGEKITLENNKTGIIIHFPEELDLEVLDGQVNFYRPSNKLLDFSIPFSEIDSKTFAVPSEKLVGGRWNVSVNWKQDGKEFLFKKEINH</sequence>
<proteinExistence type="predicted"/>
<keyword evidence="3" id="KW-1185">Reference proteome</keyword>
<dbReference type="RefSeq" id="WP_108173031.1">
    <property type="nucleotide sequence ID" value="NZ_QBKQ01000004.1"/>
</dbReference>
<organism evidence="2 3">
    <name type="scientific">Christiangramia gaetbulicola</name>
    <dbReference type="NCBI Taxonomy" id="703340"/>
    <lineage>
        <taxon>Bacteria</taxon>
        <taxon>Pseudomonadati</taxon>
        <taxon>Bacteroidota</taxon>
        <taxon>Flavobacteriia</taxon>
        <taxon>Flavobacteriales</taxon>
        <taxon>Flavobacteriaceae</taxon>
        <taxon>Christiangramia</taxon>
    </lineage>
</organism>
<feature type="transmembrane region" description="Helical" evidence="1">
    <location>
        <begin position="6"/>
        <end position="25"/>
    </location>
</feature>
<protein>
    <submittedName>
        <fullName evidence="2">Nitrogen fixation protein FixH</fullName>
    </submittedName>
</protein>
<keyword evidence="1" id="KW-0472">Membrane</keyword>
<dbReference type="Pfam" id="PF05751">
    <property type="entry name" value="FixH"/>
    <property type="match status" value="1"/>
</dbReference>
<comment type="caution">
    <text evidence="2">The sequence shown here is derived from an EMBL/GenBank/DDBJ whole genome shotgun (WGS) entry which is preliminary data.</text>
</comment>
<dbReference type="EMBL" id="QBKQ01000004">
    <property type="protein sequence ID" value="PTX41657.1"/>
    <property type="molecule type" value="Genomic_DNA"/>
</dbReference>
<evidence type="ECO:0000256" key="1">
    <source>
        <dbReference type="SAM" id="Phobius"/>
    </source>
</evidence>
<dbReference type="InterPro" id="IPR008620">
    <property type="entry name" value="FixH"/>
</dbReference>
<reference evidence="2 3" key="1">
    <citation type="submission" date="2018-04" db="EMBL/GenBank/DDBJ databases">
        <title>Genomic Encyclopedia of Archaeal and Bacterial Type Strains, Phase II (KMG-II): from individual species to whole genera.</title>
        <authorList>
            <person name="Goeker M."/>
        </authorList>
    </citation>
    <scope>NUCLEOTIDE SEQUENCE [LARGE SCALE GENOMIC DNA]</scope>
    <source>
        <strain evidence="2 3">DSM 23082</strain>
    </source>
</reference>
<keyword evidence="1" id="KW-0812">Transmembrane</keyword>
<evidence type="ECO:0000313" key="2">
    <source>
        <dbReference type="EMBL" id="PTX41657.1"/>
    </source>
</evidence>
<dbReference type="OrthoDB" id="1493774at2"/>
<name>A0A2T6ACW2_9FLAO</name>
<accession>A0A2T6ACW2</accession>